<dbReference type="EMBL" id="CYGV01001281">
    <property type="protein sequence ID" value="CUA72050.1"/>
    <property type="molecule type" value="Genomic_DNA"/>
</dbReference>
<evidence type="ECO:0000313" key="3">
    <source>
        <dbReference type="Proteomes" id="UP000044841"/>
    </source>
</evidence>
<dbReference type="PANTHER" id="PTHR34815:SF2">
    <property type="entry name" value="N-ACETYLTRANSFERASE DOMAIN-CONTAINING PROTEIN"/>
    <property type="match status" value="1"/>
</dbReference>
<protein>
    <recommendedName>
        <fullName evidence="1">LYC1 C-terminal domain-containing protein</fullName>
    </recommendedName>
</protein>
<gene>
    <name evidence="2" type="ORF">RSOLAG22IIIB_10020</name>
</gene>
<keyword evidence="3" id="KW-1185">Reference proteome</keyword>
<sequence>MFSLEHLIVKPATDAQAYEALLREAGYWGAKAGITVDDYVKLGLIFKQGAFAHNGRLTHWVLVPEDNPSTDKFYASCQVFTREVLALRPGKTSPNSGFGHAINVVLVPPEYRGKGYGKRFIPSNLSWGAKIPGKGDFMAWSFIGLQSLQLVVTRLRATPDSFPLLLDSAFQVARDAKCESVEIWNVPEQLSEIARATGGETTERAGDLSAFKWYGQECDSRVDNSAVVWALNERYSWC</sequence>
<dbReference type="Proteomes" id="UP000044841">
    <property type="component" value="Unassembled WGS sequence"/>
</dbReference>
<reference evidence="2 3" key="1">
    <citation type="submission" date="2015-07" db="EMBL/GenBank/DDBJ databases">
        <authorList>
            <person name="Noorani M."/>
        </authorList>
    </citation>
    <scope>NUCLEOTIDE SEQUENCE [LARGE SCALE GENOMIC DNA]</scope>
    <source>
        <strain evidence="2">BBA 69670</strain>
    </source>
</reference>
<feature type="domain" description="LYC1 C-terminal" evidence="1">
    <location>
        <begin position="126"/>
        <end position="238"/>
    </location>
</feature>
<accession>A0A0K6G0J6</accession>
<dbReference type="PANTHER" id="PTHR34815">
    <property type="entry name" value="LYSINE ACETYLTRANSFERASE"/>
    <property type="match status" value="1"/>
</dbReference>
<name>A0A0K6G0J6_9AGAM</name>
<evidence type="ECO:0000259" key="1">
    <source>
        <dbReference type="Pfam" id="PF22998"/>
    </source>
</evidence>
<dbReference type="InterPro" id="IPR053013">
    <property type="entry name" value="LAT"/>
</dbReference>
<dbReference type="Pfam" id="PF22998">
    <property type="entry name" value="GNAT_LYC1-like"/>
    <property type="match status" value="1"/>
</dbReference>
<evidence type="ECO:0000313" key="2">
    <source>
        <dbReference type="EMBL" id="CUA72050.1"/>
    </source>
</evidence>
<proteinExistence type="predicted"/>
<organism evidence="2 3">
    <name type="scientific">Rhizoctonia solani</name>
    <dbReference type="NCBI Taxonomy" id="456999"/>
    <lineage>
        <taxon>Eukaryota</taxon>
        <taxon>Fungi</taxon>
        <taxon>Dikarya</taxon>
        <taxon>Basidiomycota</taxon>
        <taxon>Agaricomycotina</taxon>
        <taxon>Agaricomycetes</taxon>
        <taxon>Cantharellales</taxon>
        <taxon>Ceratobasidiaceae</taxon>
        <taxon>Rhizoctonia</taxon>
    </lineage>
</organism>
<dbReference type="AlphaFoldDB" id="A0A0K6G0J6"/>
<dbReference type="InterPro" id="IPR055100">
    <property type="entry name" value="GNAT_LYC1-like"/>
</dbReference>